<organism evidence="1 2">
    <name type="scientific">Plastorhodobacter daqingensis</name>
    <dbReference type="NCBI Taxonomy" id="1387281"/>
    <lineage>
        <taxon>Bacteria</taxon>
        <taxon>Pseudomonadati</taxon>
        <taxon>Pseudomonadota</taxon>
        <taxon>Alphaproteobacteria</taxon>
        <taxon>Rhodobacterales</taxon>
        <taxon>Paracoccaceae</taxon>
        <taxon>Plastorhodobacter</taxon>
    </lineage>
</organism>
<proteinExistence type="predicted"/>
<dbReference type="EMBL" id="JBHTFQ010000005">
    <property type="protein sequence ID" value="MFC7704540.1"/>
    <property type="molecule type" value="Genomic_DNA"/>
</dbReference>
<gene>
    <name evidence="1" type="ORF">ACFQXB_10065</name>
</gene>
<keyword evidence="2" id="KW-1185">Reference proteome</keyword>
<dbReference type="RefSeq" id="WP_377402986.1">
    <property type="nucleotide sequence ID" value="NZ_JBHTFQ010000005.1"/>
</dbReference>
<sequence length="77" mass="8579">MERRITVSERHAHYAGKAIQGRDGFQLEARPAIGIHRPLEQVGLATLPEGPLILGWLTDCAVLRDQAPARRARRASR</sequence>
<evidence type="ECO:0000313" key="2">
    <source>
        <dbReference type="Proteomes" id="UP001596516"/>
    </source>
</evidence>
<reference evidence="2" key="1">
    <citation type="journal article" date="2019" name="Int. J. Syst. Evol. Microbiol.">
        <title>The Global Catalogue of Microorganisms (GCM) 10K type strain sequencing project: providing services to taxonomists for standard genome sequencing and annotation.</title>
        <authorList>
            <consortium name="The Broad Institute Genomics Platform"/>
            <consortium name="The Broad Institute Genome Sequencing Center for Infectious Disease"/>
            <person name="Wu L."/>
            <person name="Ma J."/>
        </authorList>
    </citation>
    <scope>NUCLEOTIDE SEQUENCE [LARGE SCALE GENOMIC DNA]</scope>
    <source>
        <strain evidence="2">CGMCC 1.12750</strain>
    </source>
</reference>
<dbReference type="Proteomes" id="UP001596516">
    <property type="component" value="Unassembled WGS sequence"/>
</dbReference>
<comment type="caution">
    <text evidence="1">The sequence shown here is derived from an EMBL/GenBank/DDBJ whole genome shotgun (WGS) entry which is preliminary data.</text>
</comment>
<protein>
    <submittedName>
        <fullName evidence="1">Uncharacterized protein</fullName>
    </submittedName>
</protein>
<evidence type="ECO:0000313" key="1">
    <source>
        <dbReference type="EMBL" id="MFC7704540.1"/>
    </source>
</evidence>
<accession>A0ABW2UKF3</accession>
<name>A0ABW2UKF3_9RHOB</name>